<proteinExistence type="predicted"/>
<protein>
    <submittedName>
        <fullName evidence="1">Uncharacterized protein</fullName>
    </submittedName>
</protein>
<evidence type="ECO:0000313" key="1">
    <source>
        <dbReference type="EMBL" id="KYF48396.1"/>
    </source>
</evidence>
<name>A0A150P0Q0_SORCE</name>
<dbReference type="Proteomes" id="UP000075420">
    <property type="component" value="Unassembled WGS sequence"/>
</dbReference>
<comment type="caution">
    <text evidence="1">The sequence shown here is derived from an EMBL/GenBank/DDBJ whole genome shotgun (WGS) entry which is preliminary data.</text>
</comment>
<dbReference type="EMBL" id="JELY01003502">
    <property type="protein sequence ID" value="KYF48396.1"/>
    <property type="molecule type" value="Genomic_DNA"/>
</dbReference>
<sequence>MEFKTHHDEDLPASRTRRATRLALGVAAALVASAAAVARATPVDDFMRGTSVEVTRASALLDLPGPDEQVSSSATQCLSKTPWTLDVTLPLDGFGLPGVSVPFTGNALDHRTIAFTTAPRQPIRRCLKARGLDLYIDYVQLNGALTATLGSIPTPSPASAPVCAASHPYMLEIAESSTGELEIGYNYGCVPGSGSTIYAKHIAFTALAGELPPPPPPPEVQQVRLTPQAVCDVPAIDIEVRGEVVLTRAAAEDLWVLLESSDMSLVPYDARTGAEHSLSVPAGARSAEFRVRIPAGHRGSYRIEAQVGDGARRRADSAVGENVPFCSGISRYRVPNNPRSWIVPPCLACAPWRLSVDLRSSITYVSRRDPHEITFESRPTRTNAVAGWRGGHGGVVGFVIGAIPGAEIYEQEGAVFYDIAEPAPDGSPWPSTAEFIAGAMVLPDGTTLPYVLNEWMWHHGDLEYLKQIFEEHGLDPFSTPGRVLPGMYGAIAPGEALAVSRTGALAGWVDDGSGARMPMRWRLLDSGEHEALPIWLDGGASGAAAVVTEDDFVGGTGRDMGGSQFVFVSAPSGEVVEYHPPPGFTDLELVDLNLGGMGVAHAIEGGVRVPMWFYQGMLRPLSELIEGEIEVGRVFGIGPAGELLVEADDGDGPFVTILEMINAEAG</sequence>
<organism evidence="1 2">
    <name type="scientific">Sorangium cellulosum</name>
    <name type="common">Polyangium cellulosum</name>
    <dbReference type="NCBI Taxonomy" id="56"/>
    <lineage>
        <taxon>Bacteria</taxon>
        <taxon>Pseudomonadati</taxon>
        <taxon>Myxococcota</taxon>
        <taxon>Polyangia</taxon>
        <taxon>Polyangiales</taxon>
        <taxon>Polyangiaceae</taxon>
        <taxon>Sorangium</taxon>
    </lineage>
</organism>
<evidence type="ECO:0000313" key="2">
    <source>
        <dbReference type="Proteomes" id="UP000075420"/>
    </source>
</evidence>
<reference evidence="1 2" key="1">
    <citation type="submission" date="2014-02" db="EMBL/GenBank/DDBJ databases">
        <title>The small core and large imbalanced accessory genome model reveals a collaborative survival strategy of Sorangium cellulosum strains in nature.</title>
        <authorList>
            <person name="Han K."/>
            <person name="Peng R."/>
            <person name="Blom J."/>
            <person name="Li Y.-Z."/>
        </authorList>
    </citation>
    <scope>NUCLEOTIDE SEQUENCE [LARGE SCALE GENOMIC DNA]</scope>
    <source>
        <strain evidence="1 2">So0157-25</strain>
    </source>
</reference>
<dbReference type="AlphaFoldDB" id="A0A150P0Q0"/>
<gene>
    <name evidence="1" type="ORF">BE08_26655</name>
</gene>
<accession>A0A150P0Q0</accession>